<dbReference type="EMBL" id="SNZB01000001">
    <property type="protein sequence ID" value="TDR23408.1"/>
    <property type="molecule type" value="Genomic_DNA"/>
</dbReference>
<keyword evidence="3" id="KW-1185">Reference proteome</keyword>
<organism evidence="2 3">
    <name type="scientific">Marinicella litoralis</name>
    <dbReference type="NCBI Taxonomy" id="644220"/>
    <lineage>
        <taxon>Bacteria</taxon>
        <taxon>Pseudomonadati</taxon>
        <taxon>Pseudomonadota</taxon>
        <taxon>Gammaproteobacteria</taxon>
        <taxon>Lysobacterales</taxon>
        <taxon>Marinicellaceae</taxon>
        <taxon>Marinicella</taxon>
    </lineage>
</organism>
<dbReference type="InterPro" id="IPR005303">
    <property type="entry name" value="MOCOS_middle"/>
</dbReference>
<accession>A0A4R6Y309</accession>
<dbReference type="GO" id="GO:0030170">
    <property type="term" value="F:pyridoxal phosphate binding"/>
    <property type="evidence" value="ECO:0007669"/>
    <property type="project" value="InterPro"/>
</dbReference>
<proteinExistence type="predicted"/>
<reference evidence="2 3" key="1">
    <citation type="submission" date="2019-03" db="EMBL/GenBank/DDBJ databases">
        <title>Genomic Encyclopedia of Type Strains, Phase IV (KMG-IV): sequencing the most valuable type-strain genomes for metagenomic binning, comparative biology and taxonomic classification.</title>
        <authorList>
            <person name="Goeker M."/>
        </authorList>
    </citation>
    <scope>NUCLEOTIDE SEQUENCE [LARGE SCALE GENOMIC DNA]</scope>
    <source>
        <strain evidence="2 3">DSM 25488</strain>
    </source>
</reference>
<dbReference type="Pfam" id="PF03473">
    <property type="entry name" value="MOSC"/>
    <property type="match status" value="1"/>
</dbReference>
<dbReference type="GO" id="GO:0003824">
    <property type="term" value="F:catalytic activity"/>
    <property type="evidence" value="ECO:0007669"/>
    <property type="project" value="InterPro"/>
</dbReference>
<sequence length="275" mass="30517">MPAEISHLYTYPIKSCAAISHDTITINAMGLEGDRKWMLVDEEGVFLSQRKYPKMALIQPQLTDSKLTLSAPGMQQLSIDLTTTGHNRNVTIWQDSLTAHVISHQANDWFSTYLGVAVQLVHYAANSFRQIDLAFSKPGQPVAFADGYPILLTHQATLEQLNKSLTHAVAMSRFRPNIVVQSTEPAWSELDWNELSIDNLKLNLVKPCARCVMTGIEQQTGTQTGTEVLLTLKQKFPHQDKAVFGINAIPDTAGVHDSRLQVGMHLSITQKPDAE</sequence>
<dbReference type="AlphaFoldDB" id="A0A4R6Y309"/>
<evidence type="ECO:0000259" key="1">
    <source>
        <dbReference type="PROSITE" id="PS51340"/>
    </source>
</evidence>
<name>A0A4R6Y309_9GAMM</name>
<protein>
    <recommendedName>
        <fullName evidence="1">MOSC domain-containing protein</fullName>
    </recommendedName>
</protein>
<dbReference type="PROSITE" id="PS51340">
    <property type="entry name" value="MOSC"/>
    <property type="match status" value="1"/>
</dbReference>
<dbReference type="Pfam" id="PF03476">
    <property type="entry name" value="MOSC_N"/>
    <property type="match status" value="1"/>
</dbReference>
<feature type="domain" description="MOSC" evidence="1">
    <location>
        <begin position="118"/>
        <end position="269"/>
    </location>
</feature>
<dbReference type="RefSeq" id="WP_099017947.1">
    <property type="nucleotide sequence ID" value="NZ_NIHB01000001.1"/>
</dbReference>
<dbReference type="SUPFAM" id="SSF50800">
    <property type="entry name" value="PK beta-barrel domain-like"/>
    <property type="match status" value="1"/>
</dbReference>
<dbReference type="PANTHER" id="PTHR14237">
    <property type="entry name" value="MOLYBDOPTERIN COFACTOR SULFURASE MOSC"/>
    <property type="match status" value="1"/>
</dbReference>
<comment type="caution">
    <text evidence="2">The sequence shown here is derived from an EMBL/GenBank/DDBJ whole genome shotgun (WGS) entry which is preliminary data.</text>
</comment>
<dbReference type="GO" id="GO:0030151">
    <property type="term" value="F:molybdenum ion binding"/>
    <property type="evidence" value="ECO:0007669"/>
    <property type="project" value="InterPro"/>
</dbReference>
<dbReference type="OrthoDB" id="581532at2"/>
<evidence type="ECO:0000313" key="3">
    <source>
        <dbReference type="Proteomes" id="UP000295724"/>
    </source>
</evidence>
<dbReference type="InterPro" id="IPR011037">
    <property type="entry name" value="Pyrv_Knase-like_insert_dom_sf"/>
</dbReference>
<dbReference type="PANTHER" id="PTHR14237:SF19">
    <property type="entry name" value="MITOCHONDRIAL AMIDOXIME REDUCING COMPONENT 1"/>
    <property type="match status" value="1"/>
</dbReference>
<dbReference type="Proteomes" id="UP000295724">
    <property type="component" value="Unassembled WGS sequence"/>
</dbReference>
<evidence type="ECO:0000313" key="2">
    <source>
        <dbReference type="EMBL" id="TDR23408.1"/>
    </source>
</evidence>
<dbReference type="InterPro" id="IPR005302">
    <property type="entry name" value="MoCF_Sase_C"/>
</dbReference>
<dbReference type="SUPFAM" id="SSF141673">
    <property type="entry name" value="MOSC N-terminal domain-like"/>
    <property type="match status" value="1"/>
</dbReference>
<gene>
    <name evidence="2" type="ORF">C8D91_0269</name>
</gene>